<evidence type="ECO:0000313" key="2">
    <source>
        <dbReference type="EMBL" id="TZF90748.1"/>
    </source>
</evidence>
<gene>
    <name evidence="2" type="ORF">FW784_04120</name>
</gene>
<dbReference type="AlphaFoldDB" id="A0A5D8Z782"/>
<comment type="caution">
    <text evidence="2">The sequence shown here is derived from an EMBL/GenBank/DDBJ whole genome shotgun (WGS) entry which is preliminary data.</text>
</comment>
<keyword evidence="1" id="KW-1133">Transmembrane helix</keyword>
<accession>A0A5D8Z782</accession>
<dbReference type="RefSeq" id="WP_149352095.1">
    <property type="nucleotide sequence ID" value="NZ_VTRV01000028.1"/>
</dbReference>
<name>A0A5D8Z782_9GAMM</name>
<dbReference type="EMBL" id="VTRV01000028">
    <property type="protein sequence ID" value="TZF90748.1"/>
    <property type="molecule type" value="Genomic_DNA"/>
</dbReference>
<dbReference type="Proteomes" id="UP000323164">
    <property type="component" value="Unassembled WGS sequence"/>
</dbReference>
<protein>
    <submittedName>
        <fullName evidence="2">Uncharacterized protein</fullName>
    </submittedName>
</protein>
<organism evidence="2 3">
    <name type="scientific">Cognatilysobacter lacus</name>
    <dbReference type="NCBI Taxonomy" id="1643323"/>
    <lineage>
        <taxon>Bacteria</taxon>
        <taxon>Pseudomonadati</taxon>
        <taxon>Pseudomonadota</taxon>
        <taxon>Gammaproteobacteria</taxon>
        <taxon>Lysobacterales</taxon>
        <taxon>Lysobacteraceae</taxon>
        <taxon>Cognatilysobacter</taxon>
    </lineage>
</organism>
<keyword evidence="3" id="KW-1185">Reference proteome</keyword>
<proteinExistence type="predicted"/>
<evidence type="ECO:0000313" key="3">
    <source>
        <dbReference type="Proteomes" id="UP000323164"/>
    </source>
</evidence>
<keyword evidence="1" id="KW-0472">Membrane</keyword>
<sequence length="102" mass="10888">MRWLAPIVLGVLVTLATSAVRQHTIARYADVEACASGCTVAAAGWPLPWLVDDPGLSPANLVSLRGVVSGVDRLNYEGLALDVVAWALAAWLALALLRRVRR</sequence>
<feature type="transmembrane region" description="Helical" evidence="1">
    <location>
        <begin position="79"/>
        <end position="97"/>
    </location>
</feature>
<reference evidence="2 3" key="1">
    <citation type="submission" date="2019-08" db="EMBL/GenBank/DDBJ databases">
        <title>Draft genome sequence of Lysobacter sp. UKS-15.</title>
        <authorList>
            <person name="Im W.-T."/>
        </authorList>
    </citation>
    <scope>NUCLEOTIDE SEQUENCE [LARGE SCALE GENOMIC DNA]</scope>
    <source>
        <strain evidence="2 3">UKS-15</strain>
    </source>
</reference>
<evidence type="ECO:0000256" key="1">
    <source>
        <dbReference type="SAM" id="Phobius"/>
    </source>
</evidence>
<dbReference type="OrthoDB" id="6704968at2"/>
<keyword evidence="1" id="KW-0812">Transmembrane</keyword>